<dbReference type="AlphaFoldDB" id="H2ZWW2"/>
<evidence type="ECO:0000256" key="4">
    <source>
        <dbReference type="ARBA" id="ARBA00015988"/>
    </source>
</evidence>
<dbReference type="KEGG" id="lcm:102345190"/>
<evidence type="ECO:0000313" key="15">
    <source>
        <dbReference type="Ensembl" id="ENSLACP00000001883.2"/>
    </source>
</evidence>
<dbReference type="InterPro" id="IPR029002">
    <property type="entry name" value="PLPC/GPLD1"/>
</dbReference>
<dbReference type="EMBL" id="AFYH01235713">
    <property type="status" value="NOT_ANNOTATED_CDS"/>
    <property type="molecule type" value="Genomic_DNA"/>
</dbReference>
<organism evidence="15 16">
    <name type="scientific">Latimeria chalumnae</name>
    <name type="common">Coelacanth</name>
    <dbReference type="NCBI Taxonomy" id="7897"/>
    <lineage>
        <taxon>Eukaryota</taxon>
        <taxon>Metazoa</taxon>
        <taxon>Chordata</taxon>
        <taxon>Craniata</taxon>
        <taxon>Vertebrata</taxon>
        <taxon>Euteleostomi</taxon>
        <taxon>Coelacanthiformes</taxon>
        <taxon>Coelacanthidae</taxon>
        <taxon>Latimeria</taxon>
    </lineage>
</organism>
<dbReference type="HOGENOM" id="CLU_011756_0_0_1"/>
<dbReference type="PANTHER" id="PTHR23221">
    <property type="entry name" value="GLYCOSYLPHOSPHATIDYLINOSITOL PHOSPHOLIPASE D"/>
    <property type="match status" value="1"/>
</dbReference>
<accession>H2ZWW2</accession>
<dbReference type="InterPro" id="IPR013519">
    <property type="entry name" value="Int_alpha_beta-p"/>
</dbReference>
<dbReference type="PRINTS" id="PR00718">
    <property type="entry name" value="PHPHLIPASED"/>
</dbReference>
<dbReference type="EMBL" id="AFYH01235716">
    <property type="status" value="NOT_ANNOTATED_CDS"/>
    <property type="molecule type" value="Genomic_DNA"/>
</dbReference>
<comment type="similarity">
    <text evidence="2">Belongs to the GPLD1 family.</text>
</comment>
<evidence type="ECO:0000256" key="6">
    <source>
        <dbReference type="ARBA" id="ARBA00022729"/>
    </source>
</evidence>
<dbReference type="Bgee" id="ENSLACG00000001681">
    <property type="expression patterns" value="Expressed in chordate pharynx and 4 other cell types or tissues"/>
</dbReference>
<dbReference type="GO" id="GO:0005615">
    <property type="term" value="C:extracellular space"/>
    <property type="evidence" value="ECO:0007669"/>
    <property type="project" value="TreeGrafter"/>
</dbReference>
<evidence type="ECO:0000259" key="14">
    <source>
        <dbReference type="Pfam" id="PF00882"/>
    </source>
</evidence>
<evidence type="ECO:0000256" key="12">
    <source>
        <dbReference type="PROSITE-ProRule" id="PRU00803"/>
    </source>
</evidence>
<dbReference type="FunFam" id="2.130.10.130:FF:000016">
    <property type="entry name" value="Phosphatidylinositol-glycan-specific phospholipase D"/>
    <property type="match status" value="1"/>
</dbReference>
<comment type="catalytic activity">
    <reaction evidence="11">
        <text>a 6-(alpha-D-glucosaminyl)-1-(1,2-diacyl-sn-glycero-3-phospho)-1D-myo-inositol + H2O = 6-(alpha-D-glucosaminyl)-1D-myo-inositol + a 1,2-diacyl-sn-glycero-3-phosphate + H(+)</text>
        <dbReference type="Rhea" id="RHEA:10832"/>
        <dbReference type="ChEBI" id="CHEBI:15377"/>
        <dbReference type="ChEBI" id="CHEBI:15378"/>
        <dbReference type="ChEBI" id="CHEBI:57997"/>
        <dbReference type="ChEBI" id="CHEBI:58608"/>
        <dbReference type="ChEBI" id="CHEBI:58700"/>
        <dbReference type="EC" id="3.1.4.50"/>
    </reaction>
</comment>
<reference evidence="16" key="1">
    <citation type="submission" date="2011-08" db="EMBL/GenBank/DDBJ databases">
        <title>The draft genome of Latimeria chalumnae.</title>
        <authorList>
            <person name="Di Palma F."/>
            <person name="Alfoldi J."/>
            <person name="Johnson J."/>
            <person name="Berlin A."/>
            <person name="Gnerre S."/>
            <person name="Jaffe D."/>
            <person name="MacCallum I."/>
            <person name="Young S."/>
            <person name="Walker B.J."/>
            <person name="Lander E."/>
            <person name="Lindblad-Toh K."/>
        </authorList>
    </citation>
    <scope>NUCLEOTIDE SEQUENCE [LARGE SCALE GENOMIC DNA]</scope>
    <source>
        <strain evidence="16">Wild caught</strain>
    </source>
</reference>
<evidence type="ECO:0000256" key="9">
    <source>
        <dbReference type="ARBA" id="ARBA00023180"/>
    </source>
</evidence>
<evidence type="ECO:0000256" key="10">
    <source>
        <dbReference type="ARBA" id="ARBA00029753"/>
    </source>
</evidence>
<feature type="domain" description="Phospholipase C/D" evidence="14">
    <location>
        <begin position="28"/>
        <end position="215"/>
    </location>
</feature>
<feature type="repeat" description="FG-GAP" evidence="12">
    <location>
        <begin position="368"/>
        <end position="429"/>
    </location>
</feature>
<dbReference type="EC" id="3.1.4.50" evidence="3"/>
<comment type="subcellular location">
    <subcellularLocation>
        <location evidence="1">Secreted</location>
    </subcellularLocation>
</comment>
<dbReference type="EMBL" id="AFYH01235719">
    <property type="status" value="NOT_ANNOTATED_CDS"/>
    <property type="molecule type" value="Genomic_DNA"/>
</dbReference>
<dbReference type="Gene3D" id="2.130.10.130">
    <property type="entry name" value="Integrin alpha, N-terminal"/>
    <property type="match status" value="3"/>
</dbReference>
<dbReference type="InterPro" id="IPR028994">
    <property type="entry name" value="Integrin_alpha_N"/>
</dbReference>
<dbReference type="Ensembl" id="ENSLACT00000001896.2">
    <property type="protein sequence ID" value="ENSLACP00000001883.2"/>
    <property type="gene ID" value="ENSLACG00000001681.2"/>
</dbReference>
<keyword evidence="5" id="KW-0964">Secreted</keyword>
<dbReference type="PROSITE" id="PS51470">
    <property type="entry name" value="FG_GAP"/>
    <property type="match status" value="4"/>
</dbReference>
<keyword evidence="6 13" id="KW-0732">Signal</keyword>
<dbReference type="SMART" id="SM00191">
    <property type="entry name" value="Int_alpha"/>
    <property type="match status" value="4"/>
</dbReference>
<feature type="repeat" description="FG-GAP" evidence="12">
    <location>
        <begin position="702"/>
        <end position="768"/>
    </location>
</feature>
<dbReference type="OrthoDB" id="5317514at2759"/>
<keyword evidence="8" id="KW-0378">Hydrolase</keyword>
<evidence type="ECO:0000313" key="16">
    <source>
        <dbReference type="Proteomes" id="UP000008672"/>
    </source>
</evidence>
<protein>
    <recommendedName>
        <fullName evidence="4">Phosphatidylinositol-glycan-specific phospholipase D</fullName>
        <ecNumber evidence="3">3.1.4.50</ecNumber>
    </recommendedName>
    <alternativeName>
        <fullName evidence="10">Glycosyl-phosphatidylinositol-specific phospholipase D</fullName>
    </alternativeName>
</protein>
<dbReference type="Pfam" id="PF00882">
    <property type="entry name" value="Zn_dep_PLPC"/>
    <property type="match status" value="1"/>
</dbReference>
<reference evidence="15" key="3">
    <citation type="submission" date="2025-09" db="UniProtKB">
        <authorList>
            <consortium name="Ensembl"/>
        </authorList>
    </citation>
    <scope>IDENTIFICATION</scope>
</reference>
<evidence type="ECO:0000256" key="5">
    <source>
        <dbReference type="ARBA" id="ARBA00022525"/>
    </source>
</evidence>
<dbReference type="InterPro" id="IPR013517">
    <property type="entry name" value="FG-GAP"/>
</dbReference>
<feature type="repeat" description="FG-GAP" evidence="12">
    <location>
        <begin position="500"/>
        <end position="560"/>
    </location>
</feature>
<evidence type="ECO:0000256" key="11">
    <source>
        <dbReference type="ARBA" id="ARBA00093237"/>
    </source>
</evidence>
<dbReference type="FunCoup" id="H2ZWW2">
    <property type="interactions" value="103"/>
</dbReference>
<dbReference type="Pfam" id="PF01839">
    <property type="entry name" value="FG-GAP"/>
    <property type="match status" value="4"/>
</dbReference>
<dbReference type="GO" id="GO:0031012">
    <property type="term" value="C:extracellular matrix"/>
    <property type="evidence" value="ECO:0007669"/>
    <property type="project" value="TreeGrafter"/>
</dbReference>
<keyword evidence="16" id="KW-1185">Reference proteome</keyword>
<evidence type="ECO:0000256" key="2">
    <source>
        <dbReference type="ARBA" id="ARBA00008652"/>
    </source>
</evidence>
<dbReference type="eggNOG" id="KOG3637">
    <property type="taxonomic scope" value="Eukaryota"/>
</dbReference>
<dbReference type="EMBL" id="AFYH01235714">
    <property type="status" value="NOT_ANNOTATED_CDS"/>
    <property type="molecule type" value="Genomic_DNA"/>
</dbReference>
<dbReference type="EMBL" id="AFYH01235718">
    <property type="status" value="NOT_ANNOTATED_CDS"/>
    <property type="molecule type" value="Genomic_DNA"/>
</dbReference>
<evidence type="ECO:0000256" key="1">
    <source>
        <dbReference type="ARBA" id="ARBA00004613"/>
    </source>
</evidence>
<evidence type="ECO:0000256" key="3">
    <source>
        <dbReference type="ARBA" id="ARBA00012284"/>
    </source>
</evidence>
<feature type="repeat" description="FG-GAP" evidence="12">
    <location>
        <begin position="437"/>
        <end position="498"/>
    </location>
</feature>
<keyword evidence="7" id="KW-0677">Repeat</keyword>
<dbReference type="PANTHER" id="PTHR23221:SF7">
    <property type="entry name" value="PHOSPHATIDYLINOSITOL-GLYCAN-SPECIFIC PHOSPHOLIPASE D"/>
    <property type="match status" value="1"/>
</dbReference>
<gene>
    <name evidence="15" type="primary">GPLD1</name>
</gene>
<evidence type="ECO:0000256" key="7">
    <source>
        <dbReference type="ARBA" id="ARBA00022737"/>
    </source>
</evidence>
<dbReference type="InParanoid" id="H2ZWW2"/>
<evidence type="ECO:0000256" key="13">
    <source>
        <dbReference type="SAM" id="SignalP"/>
    </source>
</evidence>
<dbReference type="SUPFAM" id="SSF69318">
    <property type="entry name" value="Integrin alpha N-terminal domain"/>
    <property type="match status" value="1"/>
</dbReference>
<dbReference type="GeneID" id="102345190"/>
<proteinExistence type="inferred from homology"/>
<dbReference type="STRING" id="7897.ENSLACP00000001883"/>
<dbReference type="OMA" id="CGMTTHN"/>
<reference evidence="15" key="2">
    <citation type="submission" date="2025-08" db="UniProtKB">
        <authorList>
            <consortium name="Ensembl"/>
        </authorList>
    </citation>
    <scope>IDENTIFICATION</scope>
</reference>
<dbReference type="EMBL" id="AFYH01235715">
    <property type="status" value="NOT_ANNOTATED_CDS"/>
    <property type="molecule type" value="Genomic_DNA"/>
</dbReference>
<dbReference type="Proteomes" id="UP000008672">
    <property type="component" value="Unassembled WGS sequence"/>
</dbReference>
<dbReference type="EMBL" id="AFYH01235717">
    <property type="status" value="NOT_ANNOTATED_CDS"/>
    <property type="molecule type" value="Genomic_DNA"/>
</dbReference>
<feature type="signal peptide" evidence="13">
    <location>
        <begin position="1"/>
        <end position="23"/>
    </location>
</feature>
<dbReference type="GO" id="GO:0004621">
    <property type="term" value="F:glycosylphosphatidylinositol phospholipase D activity"/>
    <property type="evidence" value="ECO:0007669"/>
    <property type="project" value="UniProtKB-EC"/>
</dbReference>
<keyword evidence="9" id="KW-0325">Glycoprotein</keyword>
<sequence>MSTLKIWTVSLILLCTLWMHCKACGLSTHAEIARRALEYFSQNEGSINYRELLQKHQDAYHGGSPYPDAFYPEICRRGMFHQVSEDTHWVPFLKTTVNYIREHYSRPWDEATEKLVVFMFGFVSHIVADVTWHSLGIYQGFLATMGAIDFHGSYSDAHSTGDIGGDVLSEYEFSSDNYDELTWYVPVKDLVKIYEEFYGRRVLDEATIIDCTSLLFLERYGEMLALSKLFPHYAKKSPFLVERFQEYFLGGVDDMSYWTTNLFQLTIHMLENGTSDCSEGDNPIYLKCNEQQRNDRFSQSSKTRRTRGTSTKPLERMAMKIIGAERGVFFQLQPWVQASLQLKNSNFAAGVKKLITIADRLSTNHITSPTASYFVNSPYARLGWAMISADLNQDGCEDLIIGAPGYSKLGHVQIGRVYVVYNNGSGLPSDTIDLDEKADIVLEGFEHSGRFGSGLAALDFNSDGLMDLAVGAPSVGASDLSYTGSVYVYFGNGTNSLPPQPSVNITCLYRYCNLGWKLLAADMNGDGHDDLVIGSPYATGGGQQRGMVAAYYSNKTRKGSFSLDDADWLVMGEQDYSWFGHTLYSHKMENRTLLLTGSPTWRICSNQNCSFSSSDTQSIGRMYGYCPPSTKYSFVVSGDKEMAKLGSSFAIGYMSVNDVPRKMLVVSAPTQAMPMKMLFLKLTLQQAGKVLLYELSSDGAPSLVSSLSGDRQFARFGGAVHLSDLDNDGFDELIVTSPLRVDELITGMFGGEDGRVYIFSGKGLPEGQVTDNCQSWKSPCPETWAKYVLISPEDNSKFGSAVVTVKSKEKNEVVVAAVRSSMKGRLTGAVHLYSL</sequence>
<name>H2ZWW2_LATCH</name>
<dbReference type="InterPro" id="IPR001028">
    <property type="entry name" value="Gprt_PLipase_D"/>
</dbReference>
<dbReference type="GeneTree" id="ENSGT00390000013522"/>
<evidence type="ECO:0000256" key="8">
    <source>
        <dbReference type="ARBA" id="ARBA00022801"/>
    </source>
</evidence>
<feature type="chain" id="PRO_5003579597" description="Phosphatidylinositol-glycan-specific phospholipase D" evidence="13">
    <location>
        <begin position="24"/>
        <end position="835"/>
    </location>
</feature>